<protein>
    <submittedName>
        <fullName evidence="2">Uncharacterized protein</fullName>
    </submittedName>
</protein>
<dbReference type="EMBL" id="BAPF01000059">
    <property type="protein sequence ID" value="GBQ86434.1"/>
    <property type="molecule type" value="Genomic_DNA"/>
</dbReference>
<organism evidence="2 3">
    <name type="scientific">Acetobacter malorum DSM 14337</name>
    <dbReference type="NCBI Taxonomy" id="1307910"/>
    <lineage>
        <taxon>Bacteria</taxon>
        <taxon>Pseudomonadati</taxon>
        <taxon>Pseudomonadota</taxon>
        <taxon>Alphaproteobacteria</taxon>
        <taxon>Acetobacterales</taxon>
        <taxon>Acetobacteraceae</taxon>
        <taxon>Acetobacter</taxon>
    </lineage>
</organism>
<evidence type="ECO:0000313" key="3">
    <source>
        <dbReference type="Proteomes" id="UP001065047"/>
    </source>
</evidence>
<evidence type="ECO:0000313" key="2">
    <source>
        <dbReference type="EMBL" id="GBQ86434.1"/>
    </source>
</evidence>
<evidence type="ECO:0000256" key="1">
    <source>
        <dbReference type="SAM" id="MobiDB-lite"/>
    </source>
</evidence>
<dbReference type="Proteomes" id="UP001065047">
    <property type="component" value="Unassembled WGS sequence"/>
</dbReference>
<name>A0ABQ0Q0X1_9PROT</name>
<gene>
    <name evidence="2" type="ORF">AA14337_3320</name>
</gene>
<comment type="caution">
    <text evidence="2">The sequence shown here is derived from an EMBL/GenBank/DDBJ whole genome shotgun (WGS) entry which is preliminary data.</text>
</comment>
<sequence>MVSKSSVGNDVNSVGFSINSETIRIKTDEVIETESPASRMNEGRGTRKIASSASTPKARDTSVPGMTDLNLKTFHPARLMGEIRKFRCLAAAPRFGMLPAIPTVLLSGFCGEPELAELELSKFIP</sequence>
<proteinExistence type="predicted"/>
<keyword evidence="3" id="KW-1185">Reference proteome</keyword>
<reference evidence="2" key="1">
    <citation type="submission" date="2013-04" db="EMBL/GenBank/DDBJ databases">
        <title>The genome sequencing project of 58 acetic acid bacteria.</title>
        <authorList>
            <person name="Okamoto-Kainuma A."/>
            <person name="Ishikawa M."/>
            <person name="Umino S."/>
            <person name="Koizumi Y."/>
            <person name="Shiwa Y."/>
            <person name="Yoshikawa H."/>
            <person name="Matsutani M."/>
            <person name="Matsushita K."/>
        </authorList>
    </citation>
    <scope>NUCLEOTIDE SEQUENCE</scope>
    <source>
        <strain evidence="2">DSM 14337</strain>
    </source>
</reference>
<accession>A0ABQ0Q0X1</accession>
<feature type="region of interest" description="Disordered" evidence="1">
    <location>
        <begin position="29"/>
        <end position="66"/>
    </location>
</feature>